<reference evidence="2 3" key="1">
    <citation type="submission" date="2016-02" db="EMBL/GenBank/DDBJ databases">
        <title>Genome sequence of Tissierella creatinophila DSM 6911.</title>
        <authorList>
            <person name="Poehlein A."/>
            <person name="Daniel R."/>
        </authorList>
    </citation>
    <scope>NUCLEOTIDE SEQUENCE [LARGE SCALE GENOMIC DNA]</scope>
    <source>
        <strain evidence="2 3">DSM 6911</strain>
    </source>
</reference>
<protein>
    <submittedName>
        <fullName evidence="2">Uncharacterized protein</fullName>
    </submittedName>
</protein>
<keyword evidence="3" id="KW-1185">Reference proteome</keyword>
<comment type="caution">
    <text evidence="2">The sequence shown here is derived from an EMBL/GenBank/DDBJ whole genome shotgun (WGS) entry which is preliminary data.</text>
</comment>
<evidence type="ECO:0000256" key="1">
    <source>
        <dbReference type="SAM" id="Coils"/>
    </source>
</evidence>
<evidence type="ECO:0000313" key="2">
    <source>
        <dbReference type="EMBL" id="OLS02906.1"/>
    </source>
</evidence>
<dbReference type="Proteomes" id="UP000186112">
    <property type="component" value="Unassembled WGS sequence"/>
</dbReference>
<keyword evidence="1" id="KW-0175">Coiled coil</keyword>
<dbReference type="AlphaFoldDB" id="A0A1U7M6J8"/>
<gene>
    <name evidence="2" type="ORF">TICRE_10600</name>
</gene>
<accession>A0A1U7M6J8</accession>
<organism evidence="2 3">
    <name type="scientific">Tissierella creatinophila DSM 6911</name>
    <dbReference type="NCBI Taxonomy" id="1123403"/>
    <lineage>
        <taxon>Bacteria</taxon>
        <taxon>Bacillati</taxon>
        <taxon>Bacillota</taxon>
        <taxon>Tissierellia</taxon>
        <taxon>Tissierellales</taxon>
        <taxon>Tissierellaceae</taxon>
        <taxon>Tissierella</taxon>
    </lineage>
</organism>
<feature type="coiled-coil region" evidence="1">
    <location>
        <begin position="14"/>
        <end position="44"/>
    </location>
</feature>
<dbReference type="EMBL" id="LTDM01000014">
    <property type="protein sequence ID" value="OLS02906.1"/>
    <property type="molecule type" value="Genomic_DNA"/>
</dbReference>
<proteinExistence type="predicted"/>
<evidence type="ECO:0000313" key="3">
    <source>
        <dbReference type="Proteomes" id="UP000186112"/>
    </source>
</evidence>
<sequence length="123" mass="14968">MEARDKMKFILDDIYDLERQLRDYEDIKEKLDRRNKDLDLAIDEYLNPKEFKLYDKVKVFKNYTDNPIYDFEIYENAVGTIIDVDADHRSPYLIEFDDEHVERYSRENGRPLWEGSQLESTFL</sequence>
<name>A0A1U7M6J8_TISCR</name>
<dbReference type="RefSeq" id="WP_075725900.1">
    <property type="nucleotide sequence ID" value="NZ_LTDM01000014.1"/>
</dbReference>